<evidence type="ECO:0000313" key="1">
    <source>
        <dbReference type="EMBL" id="MPN36497.1"/>
    </source>
</evidence>
<sequence>MAGRETVTVSRTVGTQTQTIKLRLTQRIEDGGYVSAEDTEEDGEE</sequence>
<organism evidence="1">
    <name type="scientific">bioreactor metagenome</name>
    <dbReference type="NCBI Taxonomy" id="1076179"/>
    <lineage>
        <taxon>unclassified sequences</taxon>
        <taxon>metagenomes</taxon>
        <taxon>ecological metagenomes</taxon>
    </lineage>
</organism>
<dbReference type="AlphaFoldDB" id="A0A645HBT8"/>
<comment type="caution">
    <text evidence="1">The sequence shown here is derived from an EMBL/GenBank/DDBJ whole genome shotgun (WGS) entry which is preliminary data.</text>
</comment>
<reference evidence="1" key="1">
    <citation type="submission" date="2019-08" db="EMBL/GenBank/DDBJ databases">
        <authorList>
            <person name="Kucharzyk K."/>
            <person name="Murdoch R.W."/>
            <person name="Higgins S."/>
            <person name="Loffler F."/>
        </authorList>
    </citation>
    <scope>NUCLEOTIDE SEQUENCE</scope>
</reference>
<protein>
    <submittedName>
        <fullName evidence="1">Uncharacterized protein</fullName>
    </submittedName>
</protein>
<gene>
    <name evidence="1" type="ORF">SDC9_184006</name>
</gene>
<dbReference type="EMBL" id="VSSQ01090651">
    <property type="protein sequence ID" value="MPN36497.1"/>
    <property type="molecule type" value="Genomic_DNA"/>
</dbReference>
<name>A0A645HBT8_9ZZZZ</name>
<accession>A0A645HBT8</accession>
<proteinExistence type="predicted"/>